<proteinExistence type="predicted"/>
<evidence type="ECO:0000313" key="2">
    <source>
        <dbReference type="EMBL" id="HHO58493.1"/>
    </source>
</evidence>
<evidence type="ECO:0008006" key="3">
    <source>
        <dbReference type="Google" id="ProtNLM"/>
    </source>
</evidence>
<organism evidence="2">
    <name type="scientific">Oceanithermus profundus</name>
    <dbReference type="NCBI Taxonomy" id="187137"/>
    <lineage>
        <taxon>Bacteria</taxon>
        <taxon>Thermotogati</taxon>
        <taxon>Deinococcota</taxon>
        <taxon>Deinococci</taxon>
        <taxon>Thermales</taxon>
        <taxon>Thermaceae</taxon>
        <taxon>Oceanithermus</taxon>
    </lineage>
</organism>
<accession>A0A7C5WTQ8</accession>
<evidence type="ECO:0000256" key="1">
    <source>
        <dbReference type="SAM" id="SignalP"/>
    </source>
</evidence>
<feature type="signal peptide" evidence="1">
    <location>
        <begin position="1"/>
        <end position="24"/>
    </location>
</feature>
<comment type="caution">
    <text evidence="2">The sequence shown here is derived from an EMBL/GenBank/DDBJ whole genome shotgun (WGS) entry which is preliminary data.</text>
</comment>
<gene>
    <name evidence="2" type="ORF">ENJ85_04895</name>
</gene>
<protein>
    <recommendedName>
        <fullName evidence="3">Lipoprotein</fullName>
    </recommendedName>
</protein>
<keyword evidence="1" id="KW-0732">Signal</keyword>
<feature type="chain" id="PRO_5028274190" description="Lipoprotein" evidence="1">
    <location>
        <begin position="25"/>
        <end position="328"/>
    </location>
</feature>
<sequence length="328" mass="34581">MKRYFGMMALLVLVLAACSTTGTLGDGQSLDAEQLAIETDLNLDAAIFEDLGGAAAASVQSVEDQDVADLAGAWGLPTVAVRFLKAWGVRLPRPGDADGQCSIEVNTNGYADADGDGVFDLVDATFDCSGTMGGGQTFAVSGAFHFEDKDGAFTGFAMTLSDFTVSLTNVRGEHTVQRTRTLNGSVDVSGSPAEGYVLTKDLSIDFVVAVDGEVLHEAAWTSQKTKTYTPDDPDAPAAGGVVSISGNASLTRDGNTMEFQVSTSTDVEGETPLHWSRDCWRAARDAGRLGHKMGGFDAGWILHENLTTGDYTKITYNGCGNVSIEKNF</sequence>
<dbReference type="Proteomes" id="UP000886105">
    <property type="component" value="Unassembled WGS sequence"/>
</dbReference>
<dbReference type="EMBL" id="DRNZ01000300">
    <property type="protein sequence ID" value="HHO58493.1"/>
    <property type="molecule type" value="Genomic_DNA"/>
</dbReference>
<dbReference type="AlphaFoldDB" id="A0A7C5WTQ8"/>
<name>A0A7C5WTQ8_9DEIN</name>
<dbReference type="PROSITE" id="PS51257">
    <property type="entry name" value="PROKAR_LIPOPROTEIN"/>
    <property type="match status" value="1"/>
</dbReference>
<reference evidence="2" key="1">
    <citation type="journal article" date="2020" name="mSystems">
        <title>Genome- and Community-Level Interaction Insights into Carbon Utilization and Element Cycling Functions of Hydrothermarchaeota in Hydrothermal Sediment.</title>
        <authorList>
            <person name="Zhou Z."/>
            <person name="Liu Y."/>
            <person name="Xu W."/>
            <person name="Pan J."/>
            <person name="Luo Z.H."/>
            <person name="Li M."/>
        </authorList>
    </citation>
    <scope>NUCLEOTIDE SEQUENCE [LARGE SCALE GENOMIC DNA]</scope>
    <source>
        <strain evidence="2">HyVt-523</strain>
    </source>
</reference>